<reference evidence="1" key="1">
    <citation type="submission" date="2019-08" db="EMBL/GenBank/DDBJ databases">
        <authorList>
            <person name="Kucharzyk K."/>
            <person name="Murdoch R.W."/>
            <person name="Higgins S."/>
            <person name="Loffler F."/>
        </authorList>
    </citation>
    <scope>NUCLEOTIDE SEQUENCE</scope>
</reference>
<name>A0A644UVC4_9ZZZZ</name>
<protein>
    <submittedName>
        <fullName evidence="1">Uncharacterized protein</fullName>
    </submittedName>
</protein>
<accession>A0A644UVC4</accession>
<organism evidence="1">
    <name type="scientific">bioreactor metagenome</name>
    <dbReference type="NCBI Taxonomy" id="1076179"/>
    <lineage>
        <taxon>unclassified sequences</taxon>
        <taxon>metagenomes</taxon>
        <taxon>ecological metagenomes</taxon>
    </lineage>
</organism>
<dbReference type="AlphaFoldDB" id="A0A644UVC4"/>
<evidence type="ECO:0000313" key="1">
    <source>
        <dbReference type="EMBL" id="MPL83036.1"/>
    </source>
</evidence>
<comment type="caution">
    <text evidence="1">The sequence shown here is derived from an EMBL/GenBank/DDBJ whole genome shotgun (WGS) entry which is preliminary data.</text>
</comment>
<proteinExistence type="predicted"/>
<gene>
    <name evidence="1" type="ORF">SDC9_28986</name>
</gene>
<dbReference type="EMBL" id="VSSQ01000171">
    <property type="protein sequence ID" value="MPL83036.1"/>
    <property type="molecule type" value="Genomic_DNA"/>
</dbReference>
<sequence length="483" mass="54445">MTESTPLPTKSGNRLFVIILAVVMASCSANRSIVVQQKLGPVVCRHYNGADATLLQVTDNYFPSGWLPFKSDVRRYGSSLAEFLAFKYNIPLHVFAYDIKNHELNEFSLTGRGGVSIYYPSCIAIYNKQKLDAKILEIGAITQRIPTTLSYGCGKTDYAVELPGYILGGRNSAYTAWDSGDTAATWYGENCGHAGRIDFSQTSNLRARPCSGRFFSDTQNNASPEQAAAFVEEQVRLAVESNGFYLNFMHWHDMSRRNNAAHGVPLMSLLFESMAKGADNARIAKADYNQAVEYLYLKESIEYLSLKKIRRTAFLDIRLNKFREIDYTVINTPLTIRINKEKTRQLNYKKIIPGGQIRSIRQDEKYLYLNISIDMTKDEIRIPFTLSSGKKVHPSAWAMPVLTFDEASHKVYSSIPVKFVLFRRGIMAPEYAVELIDRTYIPANSFILPATEKDYRYFAGAITPEGESLVIELSFGNQGQTLQ</sequence>